<dbReference type="InterPro" id="IPR003607">
    <property type="entry name" value="HD/PDEase_dom"/>
</dbReference>
<proteinExistence type="predicted"/>
<evidence type="ECO:0000256" key="1">
    <source>
        <dbReference type="SAM" id="MobiDB-lite"/>
    </source>
</evidence>
<evidence type="ECO:0000313" key="3">
    <source>
        <dbReference type="EMBL" id="HFZ08968.1"/>
    </source>
</evidence>
<dbReference type="PANTHER" id="PTHR11373:SF4">
    <property type="entry name" value="DEOXYNUCLEOSIDE TRIPHOSPHATE TRIPHOSPHOHYDROLASE SAMHD1"/>
    <property type="match status" value="1"/>
</dbReference>
<feature type="domain" description="HD/PDEase" evidence="2">
    <location>
        <begin position="88"/>
        <end position="334"/>
    </location>
</feature>
<protein>
    <submittedName>
        <fullName evidence="3">HD domain-containing protein</fullName>
    </submittedName>
</protein>
<reference evidence="3" key="1">
    <citation type="journal article" date="2020" name="mSystems">
        <title>Genome- and Community-Level Interaction Insights into Carbon Utilization and Element Cycling Functions of Hydrothermarchaeota in Hydrothermal Sediment.</title>
        <authorList>
            <person name="Zhou Z."/>
            <person name="Liu Y."/>
            <person name="Xu W."/>
            <person name="Pan J."/>
            <person name="Luo Z.H."/>
            <person name="Li M."/>
        </authorList>
    </citation>
    <scope>NUCLEOTIDE SEQUENCE [LARGE SCALE GENOMIC DNA]</scope>
    <source>
        <strain evidence="3">SpSt-757</strain>
    </source>
</reference>
<dbReference type="GO" id="GO:0006203">
    <property type="term" value="P:dGTP catabolic process"/>
    <property type="evidence" value="ECO:0007669"/>
    <property type="project" value="TreeGrafter"/>
</dbReference>
<dbReference type="Gene3D" id="1.10.3210.10">
    <property type="entry name" value="Hypothetical protein af1432"/>
    <property type="match status" value="1"/>
</dbReference>
<sequence>MNDELKQTSLLNEENKALIGEPLSKEEERLIVMHTISHLYKDDKTVRDPVHGDILLNHLEVRVIDTEMFQRLRKIRQLGTSYLVYPGAEHSRFQHSIGTLHMTHTLLQHVSTNRFSQYTVFSDDSDENLRELQDKAFRLVVRLAALLHDFQEFPFSHTLEKEGNIFKGQWKDKSLNCDLLGKDSEVYKAIFNYIYEFLKKPILDDAQEVTYSADKMAKVESAFGKLEEKRSFAERLARTIIVFAYMIILEGKAEEKTKGKGEEKTKGKGEEKTKGKETDKPNEVELAEELFETKEIIEYLVDKKFLIAGSQLVSNTICADLLDYLSRDFFFSGIKKTYDERFLKYAVVCDNGELKPCPVFAYRVITRTGEIRNSVLSSLFDLIELRYSLAELVHTHKTKNSFSAMVIEAFNYYYQSLSEEEQKEFNKMVSKMGDDELLAYLRSENPTSKYILDYYFQRRPYKEYLLWDSEALGNPELIWQFDLKSDNGKSISYLRDNPKERLYLESLLSKSLSDLLKINLQEGSCLIYVMPPPKKLYKEMETYVVYTGEQSTKTVSKLSALGGENTSSDQPLLIEMGSIIRRIKNQRQNLRTKYADLWHVSLFLIPKIEEIVLDVNYVANCARDLIESFFKKLGYQVNIKKGDIPSCFNGAKGELMKKVEDSLDLKKRAQGENQVEITFENIWNSLFPPKLF</sequence>
<feature type="region of interest" description="Disordered" evidence="1">
    <location>
        <begin position="258"/>
        <end position="280"/>
    </location>
</feature>
<evidence type="ECO:0000259" key="2">
    <source>
        <dbReference type="SMART" id="SM00471"/>
    </source>
</evidence>
<name>A0A7V3N547_UNCC3</name>
<dbReference type="EMBL" id="DTGG01000077">
    <property type="protein sequence ID" value="HFZ08968.1"/>
    <property type="molecule type" value="Genomic_DNA"/>
</dbReference>
<dbReference type="GO" id="GO:0008832">
    <property type="term" value="F:dGTPase activity"/>
    <property type="evidence" value="ECO:0007669"/>
    <property type="project" value="TreeGrafter"/>
</dbReference>
<dbReference type="SUPFAM" id="SSF109604">
    <property type="entry name" value="HD-domain/PDEase-like"/>
    <property type="match status" value="1"/>
</dbReference>
<dbReference type="PANTHER" id="PTHR11373">
    <property type="entry name" value="DEOXYNUCLEOSIDE TRIPHOSPHATE TRIPHOSPHOHYDROLASE"/>
    <property type="match status" value="1"/>
</dbReference>
<accession>A0A7V3N547</accession>
<dbReference type="SMART" id="SM00471">
    <property type="entry name" value="HDc"/>
    <property type="match status" value="1"/>
</dbReference>
<comment type="caution">
    <text evidence="3">The sequence shown here is derived from an EMBL/GenBank/DDBJ whole genome shotgun (WGS) entry which is preliminary data.</text>
</comment>
<dbReference type="InterPro" id="IPR050135">
    <property type="entry name" value="dGTPase-like"/>
</dbReference>
<dbReference type="AlphaFoldDB" id="A0A7V3N547"/>
<organism evidence="3">
    <name type="scientific">candidate division CPR3 bacterium</name>
    <dbReference type="NCBI Taxonomy" id="2268181"/>
    <lineage>
        <taxon>Bacteria</taxon>
        <taxon>Bacteria division CPR3</taxon>
    </lineage>
</organism>
<gene>
    <name evidence="3" type="ORF">ENV41_02405</name>
</gene>